<dbReference type="PROSITE" id="PS51194">
    <property type="entry name" value="HELICASE_CTER"/>
    <property type="match status" value="1"/>
</dbReference>
<comment type="function">
    <text evidence="7">RNA helicase.</text>
</comment>
<dbReference type="GO" id="GO:0005524">
    <property type="term" value="F:ATP binding"/>
    <property type="evidence" value="ECO:0007669"/>
    <property type="project" value="UniProtKB-UniRule"/>
</dbReference>
<organism evidence="11 12">
    <name type="scientific">Anisakis simplex</name>
    <name type="common">Herring worm</name>
    <dbReference type="NCBI Taxonomy" id="6269"/>
    <lineage>
        <taxon>Eukaryota</taxon>
        <taxon>Metazoa</taxon>
        <taxon>Ecdysozoa</taxon>
        <taxon>Nematoda</taxon>
        <taxon>Chromadorea</taxon>
        <taxon>Rhabditida</taxon>
        <taxon>Spirurina</taxon>
        <taxon>Ascaridomorpha</taxon>
        <taxon>Ascaridoidea</taxon>
        <taxon>Anisakidae</taxon>
        <taxon>Anisakis</taxon>
        <taxon>Anisakis simplex complex</taxon>
    </lineage>
</organism>
<keyword evidence="2 7" id="KW-0378">Hydrolase</keyword>
<dbReference type="Pfam" id="PF00271">
    <property type="entry name" value="Helicase_C"/>
    <property type="match status" value="1"/>
</dbReference>
<dbReference type="EC" id="3.6.4.13" evidence="7"/>
<dbReference type="OrthoDB" id="360161at2759"/>
<sequence length="570" mass="64798">MRIRVLPDDEIGYEDGKTETAGVKEHDSPAKSLQNDENEDYEGPELLSGSRLSIKFKKERKRAEERKRGIHTAKMNRIRKLNRIYTWGDNIPDPFINFTDIDGIPKELLDNLNEFDIKEPSPIQMQALPIMRQRRELLASAPTGSGKTLAFIIPIAMECVRLKRMPKYQQGGKLIALVLEPTRELAKQTYMQFMKYTQKLPISCALMEDNKLPSGGADVIVSTPNRMVYLIENSEGDLKLFKWLRWLIIDESDRLFETTEGDSKCFRNQLSKVYQACDGKFTHRAFFSATFSYEVEDWCKTNLHNVAMVCIGARNSAVDSVEQQLVFAGSEYGKIIAVRSLFQQGFEPPALIFVQSKDRARQLYSEINSFNPPIPTALISSERSEKERDAALTKFRDGSIWVLVCTELIGRGLDLKGVNLVINFDLPTSVVNYIHRIGRTGRAGRRGRSITYFTEKDLDVVRPIATVISQAGFAVPEYTLRMKKLNRNDRKDLLRRPPKRKNIGAVKKRFLKKSESVSEASNSLNNSRGNGNLKGSIPRQRSDGGSEKVKKRKSGTEPKKTHQKRLKKSV</sequence>
<dbReference type="GO" id="GO:0003724">
    <property type="term" value="F:RNA helicase activity"/>
    <property type="evidence" value="ECO:0007669"/>
    <property type="project" value="UniProtKB-EC"/>
</dbReference>
<keyword evidence="3 7" id="KW-0067">ATP-binding</keyword>
<dbReference type="InterPro" id="IPR044764">
    <property type="entry name" value="DDX52/Rok1_DEADc"/>
</dbReference>
<reference evidence="11 12" key="1">
    <citation type="submission" date="2018-11" db="EMBL/GenBank/DDBJ databases">
        <authorList>
            <consortium name="Pathogen Informatics"/>
        </authorList>
    </citation>
    <scope>NUCLEOTIDE SEQUENCE [LARGE SCALE GENOMIC DNA]</scope>
</reference>
<feature type="compositionally biased region" description="Low complexity" evidence="8">
    <location>
        <begin position="521"/>
        <end position="536"/>
    </location>
</feature>
<feature type="region of interest" description="Disordered" evidence="8">
    <location>
        <begin position="1"/>
        <end position="45"/>
    </location>
</feature>
<evidence type="ECO:0000256" key="8">
    <source>
        <dbReference type="SAM" id="MobiDB-lite"/>
    </source>
</evidence>
<evidence type="ECO:0000259" key="10">
    <source>
        <dbReference type="PROSITE" id="PS51194"/>
    </source>
</evidence>
<evidence type="ECO:0000313" key="11">
    <source>
        <dbReference type="EMBL" id="VDK61468.1"/>
    </source>
</evidence>
<dbReference type="GO" id="GO:0016787">
    <property type="term" value="F:hydrolase activity"/>
    <property type="evidence" value="ECO:0007669"/>
    <property type="project" value="UniProtKB-KW"/>
</dbReference>
<proteinExistence type="inferred from homology"/>
<feature type="compositionally biased region" description="Basic and acidic residues" evidence="8">
    <location>
        <begin position="540"/>
        <end position="560"/>
    </location>
</feature>
<evidence type="ECO:0000256" key="7">
    <source>
        <dbReference type="RuleBase" id="RU365068"/>
    </source>
</evidence>
<keyword evidence="4 7" id="KW-0694">RNA-binding</keyword>
<dbReference type="InterPro" id="IPR001650">
    <property type="entry name" value="Helicase_C-like"/>
</dbReference>
<comment type="similarity">
    <text evidence="5">Belongs to the DEAD box helicase family. DDX52/ROK1 subfamily.</text>
</comment>
<feature type="domain" description="Helicase ATP-binding" evidence="9">
    <location>
        <begin position="128"/>
        <end position="309"/>
    </location>
</feature>
<name>A0A3P6T6Q2_ANISI</name>
<feature type="compositionally biased region" description="Basic residues" evidence="8">
    <location>
        <begin position="561"/>
        <end position="570"/>
    </location>
</feature>
<dbReference type="InterPro" id="IPR011545">
    <property type="entry name" value="DEAD/DEAH_box_helicase_dom"/>
</dbReference>
<dbReference type="InterPro" id="IPR014001">
    <property type="entry name" value="Helicase_ATP-bd"/>
</dbReference>
<dbReference type="CDD" id="cd18787">
    <property type="entry name" value="SF2_C_DEAD"/>
    <property type="match status" value="1"/>
</dbReference>
<feature type="compositionally biased region" description="Basic residues" evidence="8">
    <location>
        <begin position="496"/>
        <end position="508"/>
    </location>
</feature>
<feature type="region of interest" description="Disordered" evidence="8">
    <location>
        <begin position="489"/>
        <end position="508"/>
    </location>
</feature>
<dbReference type="PROSITE" id="PS51192">
    <property type="entry name" value="HELICASE_ATP_BIND_1"/>
    <property type="match status" value="1"/>
</dbReference>
<evidence type="ECO:0000256" key="1">
    <source>
        <dbReference type="ARBA" id="ARBA00022741"/>
    </source>
</evidence>
<evidence type="ECO:0000256" key="3">
    <source>
        <dbReference type="ARBA" id="ARBA00022840"/>
    </source>
</evidence>
<evidence type="ECO:0000256" key="6">
    <source>
        <dbReference type="ARBA" id="ARBA00047984"/>
    </source>
</evidence>
<feature type="region of interest" description="Disordered" evidence="8">
    <location>
        <begin position="514"/>
        <end position="570"/>
    </location>
</feature>
<evidence type="ECO:0000256" key="5">
    <source>
        <dbReference type="ARBA" id="ARBA00024355"/>
    </source>
</evidence>
<evidence type="ECO:0000259" key="9">
    <source>
        <dbReference type="PROSITE" id="PS51192"/>
    </source>
</evidence>
<dbReference type="SMART" id="SM00490">
    <property type="entry name" value="HELICc"/>
    <property type="match status" value="1"/>
</dbReference>
<feature type="domain" description="Helicase C-terminal" evidence="10">
    <location>
        <begin position="320"/>
        <end position="486"/>
    </location>
</feature>
<dbReference type="SMART" id="SM00487">
    <property type="entry name" value="DEXDc"/>
    <property type="match status" value="1"/>
</dbReference>
<evidence type="ECO:0000256" key="4">
    <source>
        <dbReference type="ARBA" id="ARBA00022884"/>
    </source>
</evidence>
<dbReference type="CDD" id="cd17957">
    <property type="entry name" value="DEADc_DDX52"/>
    <property type="match status" value="1"/>
</dbReference>
<dbReference type="AlphaFoldDB" id="A0A3P6T6Q2"/>
<keyword evidence="12" id="KW-1185">Reference proteome</keyword>
<evidence type="ECO:0000256" key="2">
    <source>
        <dbReference type="ARBA" id="ARBA00022801"/>
    </source>
</evidence>
<dbReference type="InterPro" id="IPR027417">
    <property type="entry name" value="P-loop_NTPase"/>
</dbReference>
<keyword evidence="7" id="KW-0347">Helicase</keyword>
<gene>
    <name evidence="11" type="ORF">ASIM_LOCUS17797</name>
</gene>
<evidence type="ECO:0000313" key="12">
    <source>
        <dbReference type="Proteomes" id="UP000267096"/>
    </source>
</evidence>
<dbReference type="Proteomes" id="UP000267096">
    <property type="component" value="Unassembled WGS sequence"/>
</dbReference>
<comment type="domain">
    <text evidence="7">The Q motif is unique to and characteristic of the DEAD box family of RNA helicases and controls ATP binding and hydrolysis.</text>
</comment>
<dbReference type="Pfam" id="PF00270">
    <property type="entry name" value="DEAD"/>
    <property type="match status" value="1"/>
</dbReference>
<dbReference type="GO" id="GO:0030490">
    <property type="term" value="P:maturation of SSU-rRNA"/>
    <property type="evidence" value="ECO:0007669"/>
    <property type="project" value="InterPro"/>
</dbReference>
<dbReference type="PANTHER" id="PTHR24031">
    <property type="entry name" value="RNA HELICASE"/>
    <property type="match status" value="1"/>
</dbReference>
<dbReference type="SUPFAM" id="SSF52540">
    <property type="entry name" value="P-loop containing nucleoside triphosphate hydrolases"/>
    <property type="match status" value="1"/>
</dbReference>
<comment type="catalytic activity">
    <reaction evidence="6 7">
        <text>ATP + H2O = ADP + phosphate + H(+)</text>
        <dbReference type="Rhea" id="RHEA:13065"/>
        <dbReference type="ChEBI" id="CHEBI:15377"/>
        <dbReference type="ChEBI" id="CHEBI:15378"/>
        <dbReference type="ChEBI" id="CHEBI:30616"/>
        <dbReference type="ChEBI" id="CHEBI:43474"/>
        <dbReference type="ChEBI" id="CHEBI:456216"/>
        <dbReference type="EC" id="3.6.4.13"/>
    </reaction>
</comment>
<accession>A0A3P6T6Q2</accession>
<protein>
    <recommendedName>
        <fullName evidence="7">ATP-dependent RNA helicase</fullName>
        <ecNumber evidence="7">3.6.4.13</ecNumber>
    </recommendedName>
</protein>
<dbReference type="Gene3D" id="3.40.50.300">
    <property type="entry name" value="P-loop containing nucleotide triphosphate hydrolases"/>
    <property type="match status" value="2"/>
</dbReference>
<dbReference type="EMBL" id="UYRR01034584">
    <property type="protein sequence ID" value="VDK61468.1"/>
    <property type="molecule type" value="Genomic_DNA"/>
</dbReference>
<feature type="compositionally biased region" description="Basic and acidic residues" evidence="8">
    <location>
        <begin position="14"/>
        <end position="29"/>
    </location>
</feature>
<keyword evidence="1 7" id="KW-0547">Nucleotide-binding</keyword>
<dbReference type="GO" id="GO:0003723">
    <property type="term" value="F:RNA binding"/>
    <property type="evidence" value="ECO:0007669"/>
    <property type="project" value="UniProtKB-UniRule"/>
</dbReference>